<dbReference type="AlphaFoldDB" id="A0A0I9R332"/>
<dbReference type="WormBase" id="Bm3557">
    <property type="protein sequence ID" value="BM33426"/>
    <property type="gene ID" value="WBGene00223818"/>
</dbReference>
<evidence type="ECO:0000256" key="1">
    <source>
        <dbReference type="SAM" id="SignalP"/>
    </source>
</evidence>
<reference evidence="3" key="3">
    <citation type="submission" date="2019-04" db="EMBL/GenBank/DDBJ databases">
        <authorList>
            <person name="Howe K."/>
            <person name="Paulini M."/>
            <person name="Williams G."/>
        </authorList>
    </citation>
    <scope>NUCLEOTIDE SEQUENCE [LARGE SCALE GENOMIC DNA]</scope>
    <source>
        <strain evidence="3">FR3</strain>
    </source>
</reference>
<accession>A0A4E9FYH8</accession>
<proteinExistence type="predicted"/>
<sequence length="354" mass="40582">MTVATAIFSSKLLFWSVIILLDSNWNAINSSSSSSSWLHHNDSNLHFYSQPTNSNFSHDGFRGDVTSSEEITSKNAEKEISDDDQRYDEVEQLIIPSVENSTKSKRRILKNAKRCIRYNEKYLYQLLERSGMFNQWFMANNPEEAGHNFARFHKSFFKTNFDYFDQPQDDSLPSDIEDINISFNCDDLCQSIIWKLDEALEKEKNDTLLLNVSFLDDAQPRVINDGSTKSALTNCQLGMFIPVGKCIQQGAEEFEDHSKLCASCQGVYMLGKMCFPRFINAIKCEKQIQTSGCIFDKVSTKSHGSCYMRTLTFKVLRNDGNEKCQEWHHEYIQVPTSCECQLNMDSLLLSAVKP</sequence>
<protein>
    <submittedName>
        <fullName evidence="2 5">Bm3557</fullName>
    </submittedName>
</protein>
<dbReference type="CTD" id="6096534"/>
<dbReference type="EMBL" id="CAAKNF010000195">
    <property type="protein sequence ID" value="VIO98013.1"/>
    <property type="molecule type" value="Genomic_DNA"/>
</dbReference>
<name>A0A0I9R332_BRUMA</name>
<reference evidence="2 4" key="1">
    <citation type="journal article" date="2007" name="Science">
        <title>Draft genome of the filarial nematode parasite Brugia malayi.</title>
        <authorList>
            <person name="Ghedin E."/>
            <person name="Wang S."/>
            <person name="Spiro D."/>
            <person name="Caler E."/>
            <person name="Zhao Q."/>
            <person name="Crabtree J."/>
            <person name="Allen J.E."/>
            <person name="Delcher A.L."/>
            <person name="Guiliano D.B."/>
            <person name="Miranda-Saavedra D."/>
            <person name="Angiuoli S.V."/>
            <person name="Creasy T."/>
            <person name="Amedeo P."/>
            <person name="Haas B."/>
            <person name="El-Sayed N.M."/>
            <person name="Wortman J.R."/>
            <person name="Feldblyum T."/>
            <person name="Tallon L."/>
            <person name="Schatz M."/>
            <person name="Shumway M."/>
            <person name="Koo H."/>
            <person name="Salzberg S.L."/>
            <person name="Schobel S."/>
            <person name="Pertea M."/>
            <person name="Pop M."/>
            <person name="White O."/>
            <person name="Barton G.J."/>
            <person name="Carlow C.K."/>
            <person name="Crawford M.J."/>
            <person name="Daub J."/>
            <person name="Dimmic M.W."/>
            <person name="Estes C.F."/>
            <person name="Foster J.M."/>
            <person name="Ganatra M."/>
            <person name="Gregory W.F."/>
            <person name="Johnson N.M."/>
            <person name="Jin J."/>
            <person name="Komuniecki R."/>
            <person name="Korf I."/>
            <person name="Kumar S."/>
            <person name="Laney S."/>
            <person name="Li B.W."/>
            <person name="Li W."/>
            <person name="Lindblom T.H."/>
            <person name="Lustigman S."/>
            <person name="Ma D."/>
            <person name="Maina C.V."/>
            <person name="Martin D.M."/>
            <person name="McCarter J.P."/>
            <person name="McReynolds L."/>
            <person name="Mitreva M."/>
            <person name="Nutman T.B."/>
            <person name="Parkinson J."/>
            <person name="Peregrin-Alvarez J.M."/>
            <person name="Poole C."/>
            <person name="Ren Q."/>
            <person name="Saunders L."/>
            <person name="Sluder A.E."/>
            <person name="Smith K."/>
            <person name="Stanke M."/>
            <person name="Unnasch T.R."/>
            <person name="Ware J."/>
            <person name="Wei A.D."/>
            <person name="Weil G."/>
            <person name="Williams D.J."/>
            <person name="Zhang Y."/>
            <person name="Williams S.A."/>
            <person name="Fraser-Liggett C."/>
            <person name="Slatko B."/>
            <person name="Blaxter M.L."/>
            <person name="Scott A.L."/>
        </authorList>
    </citation>
    <scope>NUCLEOTIDE SEQUENCE</scope>
    <source>
        <strain evidence="2 4">FR3</strain>
    </source>
</reference>
<accession>A0A0I9R332</accession>
<keyword evidence="4" id="KW-1185">Reference proteome</keyword>
<evidence type="ECO:0000313" key="2">
    <source>
        <dbReference type="EMBL" id="CTP81452.1"/>
    </source>
</evidence>
<keyword evidence="1" id="KW-0732">Signal</keyword>
<dbReference type="SUPFAM" id="SSF57501">
    <property type="entry name" value="Cystine-knot cytokines"/>
    <property type="match status" value="1"/>
</dbReference>
<evidence type="ECO:0000313" key="6">
    <source>
        <dbReference type="WormBase" id="Bm3557"/>
    </source>
</evidence>
<dbReference type="OrthoDB" id="5799079at2759"/>
<gene>
    <name evidence="2 5 6" type="ORF">Bm3557</name>
    <name evidence="3" type="ORF">BM_BM3557</name>
    <name evidence="2" type="ORF">BM_Bm3557</name>
</gene>
<evidence type="ECO:0000313" key="4">
    <source>
        <dbReference type="Proteomes" id="UP000006672"/>
    </source>
</evidence>
<dbReference type="RefSeq" id="XP_042937489.1">
    <property type="nucleotide sequence ID" value="XM_043081555.1"/>
</dbReference>
<organism evidence="2">
    <name type="scientific">Brugia malayi</name>
    <name type="common">Filarial nematode worm</name>
    <dbReference type="NCBI Taxonomy" id="6279"/>
    <lineage>
        <taxon>Eukaryota</taxon>
        <taxon>Metazoa</taxon>
        <taxon>Ecdysozoa</taxon>
        <taxon>Nematoda</taxon>
        <taxon>Chromadorea</taxon>
        <taxon>Rhabditida</taxon>
        <taxon>Spirurina</taxon>
        <taxon>Spiruromorpha</taxon>
        <taxon>Filarioidea</taxon>
        <taxon>Onchocercidae</taxon>
        <taxon>Brugia</taxon>
    </lineage>
</organism>
<dbReference type="EMBL" id="LN857000">
    <property type="protein sequence ID" value="CTP81452.1"/>
    <property type="molecule type" value="Genomic_DNA"/>
</dbReference>
<feature type="chain" id="PRO_5023907931" evidence="1">
    <location>
        <begin position="28"/>
        <end position="354"/>
    </location>
</feature>
<feature type="signal peptide" evidence="1">
    <location>
        <begin position="1"/>
        <end position="27"/>
    </location>
</feature>
<dbReference type="GeneID" id="6096534"/>
<dbReference type="KEGG" id="bmy:BM_BM3557"/>
<dbReference type="WBParaSite" id="Bm3557.1">
    <property type="protein sequence ID" value="Bm3557.1"/>
    <property type="gene ID" value="WBGene00223818"/>
</dbReference>
<dbReference type="OMA" id="FPRFINA"/>
<evidence type="ECO:0000313" key="3">
    <source>
        <dbReference type="EMBL" id="VIO98013.1"/>
    </source>
</evidence>
<dbReference type="FunCoup" id="A0A0I9R332">
    <property type="interactions" value="275"/>
</dbReference>
<dbReference type="PANTHER" id="PTHR33995:SF13">
    <property type="entry name" value="CTCK DOMAIN-CONTAINING PROTEIN"/>
    <property type="match status" value="1"/>
</dbReference>
<evidence type="ECO:0000313" key="5">
    <source>
        <dbReference type="WBParaSite" id="Bm3557.1"/>
    </source>
</evidence>
<reference evidence="5" key="4">
    <citation type="submission" date="2019-12" db="UniProtKB">
        <authorList>
            <consortium name="WormBaseParasite"/>
        </authorList>
    </citation>
    <scope>IDENTIFICATION</scope>
</reference>
<dbReference type="Proteomes" id="UP000006672">
    <property type="component" value="Unassembled WGS sequence"/>
</dbReference>
<dbReference type="InterPro" id="IPR029034">
    <property type="entry name" value="Cystine-knot_cytokine"/>
</dbReference>
<reference evidence="2" key="2">
    <citation type="submission" date="2012-12" db="EMBL/GenBank/DDBJ databases">
        <authorList>
            <person name="Gao Y.W."/>
            <person name="Fan S.T."/>
            <person name="Sun H.T."/>
            <person name="Wang Z."/>
            <person name="Gao X.L."/>
            <person name="Li Y.G."/>
            <person name="Wang T.C."/>
            <person name="Zhang K."/>
            <person name="Xu W.W."/>
            <person name="Yu Z.J."/>
            <person name="Xia X.Z."/>
        </authorList>
    </citation>
    <scope>NUCLEOTIDE SEQUENCE</scope>
    <source>
        <strain evidence="2">FR3</strain>
    </source>
</reference>
<dbReference type="PANTHER" id="PTHR33995">
    <property type="entry name" value="PROTEIN CBG18546"/>
    <property type="match status" value="1"/>
</dbReference>